<name>A0AAN9EX44_CLITE</name>
<accession>A0AAN9EX44</accession>
<evidence type="ECO:0000313" key="3">
    <source>
        <dbReference type="EMBL" id="KAK7265197.1"/>
    </source>
</evidence>
<reference evidence="3 4" key="1">
    <citation type="submission" date="2024-01" db="EMBL/GenBank/DDBJ databases">
        <title>The genomes of 5 underutilized Papilionoideae crops provide insights into root nodulation and disease resistance.</title>
        <authorList>
            <person name="Yuan L."/>
        </authorList>
    </citation>
    <scope>NUCLEOTIDE SEQUENCE [LARGE SCALE GENOMIC DNA]</scope>
    <source>
        <strain evidence="3">LY-2023</strain>
        <tissue evidence="3">Leaf</tissue>
    </source>
</reference>
<proteinExistence type="predicted"/>
<organism evidence="3 4">
    <name type="scientific">Clitoria ternatea</name>
    <name type="common">Butterfly pea</name>
    <dbReference type="NCBI Taxonomy" id="43366"/>
    <lineage>
        <taxon>Eukaryota</taxon>
        <taxon>Viridiplantae</taxon>
        <taxon>Streptophyta</taxon>
        <taxon>Embryophyta</taxon>
        <taxon>Tracheophyta</taxon>
        <taxon>Spermatophyta</taxon>
        <taxon>Magnoliopsida</taxon>
        <taxon>eudicotyledons</taxon>
        <taxon>Gunneridae</taxon>
        <taxon>Pentapetalae</taxon>
        <taxon>rosids</taxon>
        <taxon>fabids</taxon>
        <taxon>Fabales</taxon>
        <taxon>Fabaceae</taxon>
        <taxon>Papilionoideae</taxon>
        <taxon>50 kb inversion clade</taxon>
        <taxon>NPAAA clade</taxon>
        <taxon>indigoferoid/millettioid clade</taxon>
        <taxon>Phaseoleae</taxon>
        <taxon>Clitoria</taxon>
    </lineage>
</organism>
<dbReference type="PANTHER" id="PTHR38389:SF1">
    <property type="entry name" value="DNA-DIRECTED RNA POLYMERASE SUBUNIT BETA"/>
    <property type="match status" value="1"/>
</dbReference>
<comment type="caution">
    <text evidence="3">The sequence shown here is derived from an EMBL/GenBank/DDBJ whole genome shotgun (WGS) entry which is preliminary data.</text>
</comment>
<dbReference type="EMBL" id="JAYKXN010000008">
    <property type="protein sequence ID" value="KAK7265197.1"/>
    <property type="molecule type" value="Genomic_DNA"/>
</dbReference>
<keyword evidence="1" id="KW-1133">Transmembrane helix</keyword>
<evidence type="ECO:0000256" key="1">
    <source>
        <dbReference type="SAM" id="Phobius"/>
    </source>
</evidence>
<dbReference type="Pfam" id="PF25397">
    <property type="entry name" value="DUF7887"/>
    <property type="match status" value="1"/>
</dbReference>
<dbReference type="Proteomes" id="UP001359559">
    <property type="component" value="Unassembled WGS sequence"/>
</dbReference>
<sequence length="113" mass="12578">MEVTGKSVGVLCVGYCVPVRKTRRRCWTTLAKRKEFQENDKSQQRPLRVSKSVIARTAIGVFGLGFVDAGYSGDWSRIGVITQQSEELLKVAAFLVIPLCLFLIFSLPNEPNS</sequence>
<dbReference type="PANTHER" id="PTHR38389">
    <property type="entry name" value="DNA-DIRECTED RNA POLYMERASE SUBUNIT BETA"/>
    <property type="match status" value="1"/>
</dbReference>
<protein>
    <recommendedName>
        <fullName evidence="2">DUF7887 domain-containing protein</fullName>
    </recommendedName>
</protein>
<feature type="domain" description="DUF7887" evidence="2">
    <location>
        <begin position="49"/>
        <end position="110"/>
    </location>
</feature>
<keyword evidence="4" id="KW-1185">Reference proteome</keyword>
<dbReference type="AlphaFoldDB" id="A0AAN9EX44"/>
<dbReference type="InterPro" id="IPR057209">
    <property type="entry name" value="DUF7887"/>
</dbReference>
<gene>
    <name evidence="3" type="ORF">RJT34_32813</name>
</gene>
<feature type="transmembrane region" description="Helical" evidence="1">
    <location>
        <begin position="91"/>
        <end position="108"/>
    </location>
</feature>
<keyword evidence="1" id="KW-0812">Transmembrane</keyword>
<evidence type="ECO:0000259" key="2">
    <source>
        <dbReference type="Pfam" id="PF25397"/>
    </source>
</evidence>
<evidence type="ECO:0000313" key="4">
    <source>
        <dbReference type="Proteomes" id="UP001359559"/>
    </source>
</evidence>
<keyword evidence="1" id="KW-0472">Membrane</keyword>